<dbReference type="AlphaFoldDB" id="A0ABD1ZTF8"/>
<organism evidence="2 3">
    <name type="scientific">Riccia fluitans</name>
    <dbReference type="NCBI Taxonomy" id="41844"/>
    <lineage>
        <taxon>Eukaryota</taxon>
        <taxon>Viridiplantae</taxon>
        <taxon>Streptophyta</taxon>
        <taxon>Embryophyta</taxon>
        <taxon>Marchantiophyta</taxon>
        <taxon>Marchantiopsida</taxon>
        <taxon>Marchantiidae</taxon>
        <taxon>Marchantiales</taxon>
        <taxon>Ricciaceae</taxon>
        <taxon>Riccia</taxon>
    </lineage>
</organism>
<comment type="caution">
    <text evidence="2">The sequence shown here is derived from an EMBL/GenBank/DDBJ whole genome shotgun (WGS) entry which is preliminary data.</text>
</comment>
<evidence type="ECO:0000313" key="2">
    <source>
        <dbReference type="EMBL" id="KAL2653629.1"/>
    </source>
</evidence>
<name>A0ABD1ZTF8_9MARC</name>
<dbReference type="EMBL" id="JBHFFA010000001">
    <property type="protein sequence ID" value="KAL2653629.1"/>
    <property type="molecule type" value="Genomic_DNA"/>
</dbReference>
<accession>A0ABD1ZTF8</accession>
<evidence type="ECO:0000313" key="3">
    <source>
        <dbReference type="Proteomes" id="UP001605036"/>
    </source>
</evidence>
<proteinExistence type="predicted"/>
<sequence length="201" mass="21568">MSSAGSFWRIYRSLYSQLVSVSCSSCSKQNPYHRHCGCSLHDSCFKFEGTPLKKHQVKVSNKQGGGGLYRSLSVQNLADRGGGLSTSSSSSSISSLASSEMPSPFGTSGFGSREEEMGDEICEATESGHDVTVAMMEGLVTMIQTAEDSNGEVGPDEMCSRCDDGGLPAIERKQFLAYRSSRFRSETNLCAYTGPDSTSES</sequence>
<feature type="region of interest" description="Disordered" evidence="1">
    <location>
        <begin position="80"/>
        <end position="118"/>
    </location>
</feature>
<keyword evidence="3" id="KW-1185">Reference proteome</keyword>
<reference evidence="2 3" key="1">
    <citation type="submission" date="2024-09" db="EMBL/GenBank/DDBJ databases">
        <title>Chromosome-scale assembly of Riccia fluitans.</title>
        <authorList>
            <person name="Paukszto L."/>
            <person name="Sawicki J."/>
            <person name="Karawczyk K."/>
            <person name="Piernik-Szablinska J."/>
            <person name="Szczecinska M."/>
            <person name="Mazdziarz M."/>
        </authorList>
    </citation>
    <scope>NUCLEOTIDE SEQUENCE [LARGE SCALE GENOMIC DNA]</scope>
    <source>
        <strain evidence="2">Rf_01</strain>
        <tissue evidence="2">Aerial parts of the thallus</tissue>
    </source>
</reference>
<feature type="compositionally biased region" description="Low complexity" evidence="1">
    <location>
        <begin position="85"/>
        <end position="103"/>
    </location>
</feature>
<gene>
    <name evidence="2" type="ORF">R1flu_021757</name>
</gene>
<evidence type="ECO:0000256" key="1">
    <source>
        <dbReference type="SAM" id="MobiDB-lite"/>
    </source>
</evidence>
<dbReference type="Proteomes" id="UP001605036">
    <property type="component" value="Unassembled WGS sequence"/>
</dbReference>
<protein>
    <submittedName>
        <fullName evidence="2">Uncharacterized protein</fullName>
    </submittedName>
</protein>